<keyword evidence="4" id="KW-0418">Kinase</keyword>
<dbReference type="NCBIfam" id="TIGR04382">
    <property type="entry name" value="myo_inos_iolC_N"/>
    <property type="match status" value="1"/>
</dbReference>
<comment type="similarity">
    <text evidence="1">Belongs to the carbohydrate kinase PfkB family.</text>
</comment>
<sequence>MTYDLLTMGRISVDIYPNDIGVGLADVESFGKYLGGSPSNVAVAAARHGRTTAVITRTGDDPFGEYLHRELAKFGVDDRYVAPVAGLQTPATFCAIMPATHEFPLYFYGRFPTAPDLQIRAEELDLRAIRDARIFWSTVTGLCQEPSRSAHIAAHEARPRAGLAEGQFTILDLDYRPMFWDSEDAAREQVAKVLPHVTVAIGNEEECAVAVGYGTPDEQADRLLAAGVEIAVVKLGPEGVMAKTRTERVVSAPVPVETLNGLGAGDSFGGAFCHGLLSGWSLAQVLDYANASGAIVASRLSCADAMPTPAEDVAAGRTRPPRPRGGGPVTTATTPVSSTPPARAGSAVRGTFDGDPRRYEYLTKIRLEDPQAVARAAKGRRRHPGPVLGRQNFIVAADHPARGALAAQGRPEAMADRRELLDRLQIALANPAVDGVLASPDIMDDLLLLGALEGKLVFGSMNRGGLAGFVNEFDDRFTGHTAEALAALGADGGKMLTRIALGDPATASILESTAKAIDSLAERGLIAMVEPFLSNWVDGKVKNDLSPEAVIKSIGIAQGLGSTSAYTWMKLPVVDEMERVMAATTMPTVLLGGDPTGHQDEVFASWGRALALPGVQGLTVGRTLLYPADGDVAGAVAAAASLLRTEEIAPEATTQAPVGAPDRTTGKEAAQ</sequence>
<dbReference type="PANTHER" id="PTHR43085:SF49">
    <property type="entry name" value="5-DEHYDRO-2-DEOXYGLUCONOKINASE"/>
    <property type="match status" value="1"/>
</dbReference>
<dbReference type="CDD" id="cd01166">
    <property type="entry name" value="KdgK"/>
    <property type="match status" value="1"/>
</dbReference>
<evidence type="ECO:0000259" key="7">
    <source>
        <dbReference type="Pfam" id="PF00294"/>
    </source>
</evidence>
<feature type="domain" description="Carbohydrate kinase PfkB" evidence="7">
    <location>
        <begin position="6"/>
        <end position="308"/>
    </location>
</feature>
<evidence type="ECO:0000256" key="4">
    <source>
        <dbReference type="ARBA" id="ARBA00022777"/>
    </source>
</evidence>
<evidence type="ECO:0000256" key="3">
    <source>
        <dbReference type="ARBA" id="ARBA00022741"/>
    </source>
</evidence>
<proteinExistence type="inferred from homology"/>
<evidence type="ECO:0000256" key="6">
    <source>
        <dbReference type="SAM" id="MobiDB-lite"/>
    </source>
</evidence>
<reference evidence="9 10" key="1">
    <citation type="journal article" date="2021" name="J. Biosci. Bioeng.">
        <title>Identification and characterization of a chc gene cluster responsible for the aromatization pathway of cyclohexanecarboxylate degradation in Sinomonas cyclohexanicum ATCC 51369.</title>
        <authorList>
            <person name="Yamamoto T."/>
            <person name="Hasegawa Y."/>
            <person name="Lau P.C.K."/>
            <person name="Iwaki H."/>
        </authorList>
    </citation>
    <scope>NUCLEOTIDE SEQUENCE [LARGE SCALE GENOMIC DNA]</scope>
    <source>
        <strain evidence="9 10">ATCC 51369</strain>
    </source>
</reference>
<evidence type="ECO:0000256" key="1">
    <source>
        <dbReference type="ARBA" id="ARBA00010688"/>
    </source>
</evidence>
<dbReference type="Pfam" id="PF00294">
    <property type="entry name" value="PfkB"/>
    <property type="match status" value="1"/>
</dbReference>
<evidence type="ECO:0000313" key="9">
    <source>
        <dbReference type="EMBL" id="BCT75091.1"/>
    </source>
</evidence>
<dbReference type="InterPro" id="IPR023314">
    <property type="entry name" value="Myo_inos_IolC-like_sf"/>
</dbReference>
<name>A0ABM7PSA0_SINCY</name>
<dbReference type="InterPro" id="IPR030830">
    <property type="entry name" value="Myo_inos_IolC"/>
</dbReference>
<keyword evidence="5" id="KW-0067">ATP-binding</keyword>
<feature type="region of interest" description="Disordered" evidence="6">
    <location>
        <begin position="311"/>
        <end position="350"/>
    </location>
</feature>
<feature type="compositionally biased region" description="Low complexity" evidence="6">
    <location>
        <begin position="329"/>
        <end position="344"/>
    </location>
</feature>
<dbReference type="SUPFAM" id="SSF53613">
    <property type="entry name" value="Ribokinase-like"/>
    <property type="match status" value="1"/>
</dbReference>
<dbReference type="PRINTS" id="PR00990">
    <property type="entry name" value="RIBOKINASE"/>
</dbReference>
<evidence type="ECO:0008006" key="11">
    <source>
        <dbReference type="Google" id="ProtNLM"/>
    </source>
</evidence>
<dbReference type="PANTHER" id="PTHR43085">
    <property type="entry name" value="HEXOKINASE FAMILY MEMBER"/>
    <property type="match status" value="1"/>
</dbReference>
<dbReference type="Proteomes" id="UP001319861">
    <property type="component" value="Chromosome"/>
</dbReference>
<keyword evidence="3" id="KW-0547">Nucleotide-binding</keyword>
<keyword evidence="10" id="KW-1185">Reference proteome</keyword>
<dbReference type="Gene3D" id="2.20.150.10">
    <property type="entry name" value="putative 5-dehydro-2- deoxygluconokinase"/>
    <property type="match status" value="1"/>
</dbReference>
<dbReference type="Pfam" id="PF22649">
    <property type="entry name" value="Cgl0159"/>
    <property type="match status" value="1"/>
</dbReference>
<gene>
    <name evidence="9" type="ORF">SCMU_09330</name>
</gene>
<evidence type="ECO:0000256" key="5">
    <source>
        <dbReference type="ARBA" id="ARBA00022840"/>
    </source>
</evidence>
<evidence type="ECO:0000259" key="8">
    <source>
        <dbReference type="Pfam" id="PF22649"/>
    </source>
</evidence>
<dbReference type="EMBL" id="AP024525">
    <property type="protein sequence ID" value="BCT75091.1"/>
    <property type="molecule type" value="Genomic_DNA"/>
</dbReference>
<dbReference type="InterPro" id="IPR029056">
    <property type="entry name" value="Ribokinase-like"/>
</dbReference>
<dbReference type="InterPro" id="IPR050306">
    <property type="entry name" value="PfkB_Carbo_kinase"/>
</dbReference>
<protein>
    <recommendedName>
        <fullName evidence="11">5-dehydro-2-deoxygluconokinase</fullName>
    </recommendedName>
</protein>
<dbReference type="Gene3D" id="3.40.1190.20">
    <property type="match status" value="1"/>
</dbReference>
<dbReference type="SUPFAM" id="SSF51569">
    <property type="entry name" value="Aldolase"/>
    <property type="match status" value="1"/>
</dbReference>
<feature type="region of interest" description="Disordered" evidence="6">
    <location>
        <begin position="649"/>
        <end position="671"/>
    </location>
</feature>
<accession>A0ABM7PSA0</accession>
<keyword evidence="2" id="KW-0808">Transferase</keyword>
<dbReference type="Gene3D" id="3.20.20.70">
    <property type="entry name" value="Aldolase class I"/>
    <property type="match status" value="1"/>
</dbReference>
<evidence type="ECO:0000313" key="10">
    <source>
        <dbReference type="Proteomes" id="UP001319861"/>
    </source>
</evidence>
<dbReference type="InterPro" id="IPR054574">
    <property type="entry name" value="Cgl0159_dom"/>
</dbReference>
<dbReference type="InterPro" id="IPR002139">
    <property type="entry name" value="Ribo/fructo_kinase"/>
</dbReference>
<evidence type="ECO:0000256" key="2">
    <source>
        <dbReference type="ARBA" id="ARBA00022679"/>
    </source>
</evidence>
<dbReference type="InterPro" id="IPR013785">
    <property type="entry name" value="Aldolase_TIM"/>
</dbReference>
<dbReference type="InterPro" id="IPR011611">
    <property type="entry name" value="PfkB_dom"/>
</dbReference>
<organism evidence="9 10">
    <name type="scientific">Sinomonas cyclohexanicum</name>
    <name type="common">Corynebacterium cyclohexanicum</name>
    <dbReference type="NCBI Taxonomy" id="322009"/>
    <lineage>
        <taxon>Bacteria</taxon>
        <taxon>Bacillati</taxon>
        <taxon>Actinomycetota</taxon>
        <taxon>Actinomycetes</taxon>
        <taxon>Micrococcales</taxon>
        <taxon>Micrococcaceae</taxon>
        <taxon>Sinomonas</taxon>
    </lineage>
</organism>
<feature type="domain" description="Cgl0159-like" evidence="8">
    <location>
        <begin position="393"/>
        <end position="640"/>
    </location>
</feature>